<evidence type="ECO:0000256" key="1">
    <source>
        <dbReference type="SAM" id="MobiDB-lite"/>
    </source>
</evidence>
<feature type="domain" description="AFP-like" evidence="2">
    <location>
        <begin position="289"/>
        <end position="340"/>
    </location>
</feature>
<dbReference type="PANTHER" id="PTHR42966">
    <property type="entry name" value="N-ACETYLNEURAMINATE SYNTHASE"/>
    <property type="match status" value="1"/>
</dbReference>
<dbReference type="SMART" id="SM00858">
    <property type="entry name" value="SAF"/>
    <property type="match status" value="1"/>
</dbReference>
<dbReference type="SUPFAM" id="SSF51569">
    <property type="entry name" value="Aldolase"/>
    <property type="match status" value="1"/>
</dbReference>
<comment type="caution">
    <text evidence="3">The sequence shown here is derived from an EMBL/GenBank/DDBJ whole genome shotgun (WGS) entry which is preliminary data.</text>
</comment>
<dbReference type="EMBL" id="PGXC01000036">
    <property type="protein sequence ID" value="PKK88739.1"/>
    <property type="molecule type" value="Genomic_DNA"/>
</dbReference>
<proteinExistence type="predicted"/>
<dbReference type="PROSITE" id="PS50844">
    <property type="entry name" value="AFP_LIKE"/>
    <property type="match status" value="1"/>
</dbReference>
<dbReference type="GO" id="GO:0016051">
    <property type="term" value="P:carbohydrate biosynthetic process"/>
    <property type="evidence" value="ECO:0007669"/>
    <property type="project" value="InterPro"/>
</dbReference>
<reference evidence="3 4" key="1">
    <citation type="journal article" date="2017" name="ISME J.">
        <title>Potential for microbial H2 and metal transformations associated with novel bacteria and archaea in deep terrestrial subsurface sediments.</title>
        <authorList>
            <person name="Hernsdorf A.W."/>
            <person name="Amano Y."/>
            <person name="Miyakawa K."/>
            <person name="Ise K."/>
            <person name="Suzuki Y."/>
            <person name="Anantharaman K."/>
            <person name="Probst A."/>
            <person name="Burstein D."/>
            <person name="Thomas B.C."/>
            <person name="Banfield J.F."/>
        </authorList>
    </citation>
    <scope>NUCLEOTIDE SEQUENCE [LARGE SCALE GENOMIC DNA]</scope>
    <source>
        <strain evidence="3">HGW-Wallbacteria-1</strain>
    </source>
</reference>
<dbReference type="NCBIfam" id="TIGR03569">
    <property type="entry name" value="NeuB_NnaB"/>
    <property type="match status" value="1"/>
</dbReference>
<dbReference type="InterPro" id="IPR051690">
    <property type="entry name" value="PseI-like"/>
</dbReference>
<dbReference type="Pfam" id="PF08666">
    <property type="entry name" value="SAF"/>
    <property type="match status" value="1"/>
</dbReference>
<dbReference type="InterPro" id="IPR006190">
    <property type="entry name" value="SAF_AFP_Neu5Ac"/>
</dbReference>
<dbReference type="CDD" id="cd11615">
    <property type="entry name" value="SAF_NeuB_like"/>
    <property type="match status" value="1"/>
</dbReference>
<organism evidence="3 4">
    <name type="scientific">Candidatus Wallbacteria bacterium HGW-Wallbacteria-1</name>
    <dbReference type="NCBI Taxonomy" id="2013854"/>
    <lineage>
        <taxon>Bacteria</taxon>
        <taxon>Candidatus Walliibacteriota</taxon>
    </lineage>
</organism>
<dbReference type="Gene3D" id="3.90.1210.10">
    <property type="entry name" value="Antifreeze-like/N-acetylneuraminic acid synthase C-terminal domain"/>
    <property type="match status" value="1"/>
</dbReference>
<protein>
    <submittedName>
        <fullName evidence="3">N-acetylneuraminate synthase</fullName>
    </submittedName>
</protein>
<dbReference type="InterPro" id="IPR013785">
    <property type="entry name" value="Aldolase_TIM"/>
</dbReference>
<evidence type="ECO:0000259" key="2">
    <source>
        <dbReference type="PROSITE" id="PS50844"/>
    </source>
</evidence>
<feature type="region of interest" description="Disordered" evidence="1">
    <location>
        <begin position="267"/>
        <end position="286"/>
    </location>
</feature>
<dbReference type="Proteomes" id="UP000233256">
    <property type="component" value="Unassembled WGS sequence"/>
</dbReference>
<dbReference type="InterPro" id="IPR013132">
    <property type="entry name" value="PseI/NeuA/B-like_N"/>
</dbReference>
<accession>A0A2N1PK97</accession>
<dbReference type="InterPro" id="IPR013974">
    <property type="entry name" value="SAF"/>
</dbReference>
<dbReference type="PANTHER" id="PTHR42966:SF1">
    <property type="entry name" value="SIALIC ACID SYNTHASE"/>
    <property type="match status" value="1"/>
</dbReference>
<dbReference type="InterPro" id="IPR057736">
    <property type="entry name" value="SAF_PseI/NeuA/NeuB"/>
</dbReference>
<sequence>MSTDCNESQVLIIAEAGVNHNGSLQKALEMVDAAADAGADIIKFQTFKAVNLVTADAAKADYQKVNTGGGSQLEMLSALELDDMAHEKIIERCRQRDISFLSTPFDIESVHFLKSLDMKIFKIPSGEITNLPYLRLIGSLGVEIILSTGMSTLGEVEQAIDIIELAGTPPSDITLLHCTTEYPAPMSEVNLMAMLTMASAFPAIRAIGYSDHTQGIEIPVAAVALGATVIEKHFTLDRSLPGPDHAASLEPDELAAMVKAIRNVSDALGDGSKKPTPSESGNRNVARKSIVAARAISRGQTITEDMITAKRPGTGISPMRWDEVVGSIASRDFLKDQQIV</sequence>
<dbReference type="GO" id="GO:0047444">
    <property type="term" value="F:N-acylneuraminate-9-phosphate synthase activity"/>
    <property type="evidence" value="ECO:0007669"/>
    <property type="project" value="TreeGrafter"/>
</dbReference>
<gene>
    <name evidence="3" type="primary">neuB</name>
    <name evidence="3" type="ORF">CVV64_17625</name>
</gene>
<dbReference type="InterPro" id="IPR020007">
    <property type="entry name" value="NeuB/NeuA"/>
</dbReference>
<dbReference type="InterPro" id="IPR036732">
    <property type="entry name" value="AFP_Neu5c_C_sf"/>
</dbReference>
<evidence type="ECO:0000313" key="4">
    <source>
        <dbReference type="Proteomes" id="UP000233256"/>
    </source>
</evidence>
<name>A0A2N1PK97_9BACT</name>
<evidence type="ECO:0000313" key="3">
    <source>
        <dbReference type="EMBL" id="PKK88739.1"/>
    </source>
</evidence>
<dbReference type="Gene3D" id="3.20.20.70">
    <property type="entry name" value="Aldolase class I"/>
    <property type="match status" value="1"/>
</dbReference>
<dbReference type="SUPFAM" id="SSF51269">
    <property type="entry name" value="AFP III-like domain"/>
    <property type="match status" value="1"/>
</dbReference>
<dbReference type="AlphaFoldDB" id="A0A2N1PK97"/>
<dbReference type="Pfam" id="PF03102">
    <property type="entry name" value="NeuB"/>
    <property type="match status" value="1"/>
</dbReference>